<dbReference type="PANTHER" id="PTHR13408:SF0">
    <property type="entry name" value="DNA-DIRECTED RNA POLYMERASE III SUBUNIT RPC4"/>
    <property type="match status" value="1"/>
</dbReference>
<organism evidence="6 7">
    <name type="scientific">Thalictrum thalictroides</name>
    <name type="common">Rue-anemone</name>
    <name type="synonym">Anemone thalictroides</name>
    <dbReference type="NCBI Taxonomy" id="46969"/>
    <lineage>
        <taxon>Eukaryota</taxon>
        <taxon>Viridiplantae</taxon>
        <taxon>Streptophyta</taxon>
        <taxon>Embryophyta</taxon>
        <taxon>Tracheophyta</taxon>
        <taxon>Spermatophyta</taxon>
        <taxon>Magnoliopsida</taxon>
        <taxon>Ranunculales</taxon>
        <taxon>Ranunculaceae</taxon>
        <taxon>Thalictroideae</taxon>
        <taxon>Thalictrum</taxon>
    </lineage>
</organism>
<keyword evidence="7" id="KW-1185">Reference proteome</keyword>
<dbReference type="InterPro" id="IPR007811">
    <property type="entry name" value="RPC4"/>
</dbReference>
<evidence type="ECO:0000256" key="5">
    <source>
        <dbReference type="SAM" id="MobiDB-lite"/>
    </source>
</evidence>
<protein>
    <submittedName>
        <fullName evidence="6">Dna-directed rna polymerase iii subunit rpc4</fullName>
    </submittedName>
</protein>
<keyword evidence="3" id="KW-0804">Transcription</keyword>
<reference evidence="6 7" key="1">
    <citation type="submission" date="2020-06" db="EMBL/GenBank/DDBJ databases">
        <title>Transcriptomic and genomic resources for Thalictrum thalictroides and T. hernandezii: Facilitating candidate gene discovery in an emerging model plant lineage.</title>
        <authorList>
            <person name="Arias T."/>
            <person name="Riano-Pachon D.M."/>
            <person name="Di Stilio V.S."/>
        </authorList>
    </citation>
    <scope>NUCLEOTIDE SEQUENCE [LARGE SCALE GENOMIC DNA]</scope>
    <source>
        <strain evidence="7">cv. WT478/WT964</strain>
        <tissue evidence="6">Leaves</tissue>
    </source>
</reference>
<dbReference type="GO" id="GO:0005666">
    <property type="term" value="C:RNA polymerase III complex"/>
    <property type="evidence" value="ECO:0007669"/>
    <property type="project" value="InterPro"/>
</dbReference>
<feature type="region of interest" description="Disordered" evidence="5">
    <location>
        <begin position="50"/>
        <end position="70"/>
    </location>
</feature>
<feature type="compositionally biased region" description="Low complexity" evidence="5">
    <location>
        <begin position="89"/>
        <end position="103"/>
    </location>
</feature>
<evidence type="ECO:0000313" key="6">
    <source>
        <dbReference type="EMBL" id="KAF5178141.1"/>
    </source>
</evidence>
<proteinExistence type="predicted"/>
<evidence type="ECO:0000313" key="7">
    <source>
        <dbReference type="Proteomes" id="UP000554482"/>
    </source>
</evidence>
<dbReference type="GO" id="GO:0042797">
    <property type="term" value="P:tRNA transcription by RNA polymerase III"/>
    <property type="evidence" value="ECO:0007669"/>
    <property type="project" value="TreeGrafter"/>
</dbReference>
<comment type="subcellular location">
    <subcellularLocation>
        <location evidence="1">Nucleus</location>
    </subcellularLocation>
</comment>
<keyword evidence="4" id="KW-0539">Nucleus</keyword>
<comment type="caution">
    <text evidence="6">The sequence shown here is derived from an EMBL/GenBank/DDBJ whole genome shotgun (WGS) entry which is preliminary data.</text>
</comment>
<dbReference type="EMBL" id="JABWDY010040390">
    <property type="protein sequence ID" value="KAF5178141.1"/>
    <property type="molecule type" value="Genomic_DNA"/>
</dbReference>
<accession>A0A7J6V084</accession>
<sequence length="295" mass="32713">MEEEAPGTSSPRKVRFKPKVPSRRPPKSVENKIEVLPDIEAAQARELLRRVNEGSRRRGPKVERKSEPVQVAFGYTDKQTSIRNFGKRTSSTSSASSLQGSGSNDECIPLNDKITKEYAEPWNYYSYYPVTLPLRRPHSGNPEHLNEVEFGEASKNVEYDENSVSPAAELGLMEEYEGERMLFFQLPPSLPLINQSSSDKGKEIAGSSKPFRNMGLPEKGCGLEELTAGFMGKMLVYKSGAIKLKLGEIVYDVSPGSDCVFPQNVAAINVKEKHCCVLGELEKRAIITPDVDSLL</sequence>
<dbReference type="PANTHER" id="PTHR13408">
    <property type="entry name" value="DNA-DIRECTED RNA POLYMERASE III"/>
    <property type="match status" value="1"/>
</dbReference>
<evidence type="ECO:0000256" key="4">
    <source>
        <dbReference type="ARBA" id="ARBA00023242"/>
    </source>
</evidence>
<dbReference type="Pfam" id="PF05132">
    <property type="entry name" value="RNA_pol_Rpc4"/>
    <property type="match status" value="1"/>
</dbReference>
<gene>
    <name evidence="6" type="ORF">FRX31_032272</name>
</gene>
<dbReference type="Proteomes" id="UP000554482">
    <property type="component" value="Unassembled WGS sequence"/>
</dbReference>
<evidence type="ECO:0000256" key="1">
    <source>
        <dbReference type="ARBA" id="ARBA00004123"/>
    </source>
</evidence>
<feature type="region of interest" description="Disordered" evidence="5">
    <location>
        <begin position="82"/>
        <end position="106"/>
    </location>
</feature>
<feature type="compositionally biased region" description="Basic and acidic residues" evidence="5">
    <location>
        <begin position="50"/>
        <end position="67"/>
    </location>
</feature>
<evidence type="ECO:0000256" key="2">
    <source>
        <dbReference type="ARBA" id="ARBA00022478"/>
    </source>
</evidence>
<feature type="compositionally biased region" description="Basic residues" evidence="5">
    <location>
        <begin position="12"/>
        <end position="26"/>
    </location>
</feature>
<evidence type="ECO:0000256" key="3">
    <source>
        <dbReference type="ARBA" id="ARBA00023163"/>
    </source>
</evidence>
<dbReference type="OrthoDB" id="5836119at2759"/>
<dbReference type="AlphaFoldDB" id="A0A7J6V084"/>
<keyword evidence="2 6" id="KW-0240">DNA-directed RNA polymerase</keyword>
<dbReference type="GO" id="GO:0003677">
    <property type="term" value="F:DNA binding"/>
    <property type="evidence" value="ECO:0007669"/>
    <property type="project" value="InterPro"/>
</dbReference>
<name>A0A7J6V084_THATH</name>
<feature type="region of interest" description="Disordered" evidence="5">
    <location>
        <begin position="1"/>
        <end position="29"/>
    </location>
</feature>